<dbReference type="InterPro" id="IPR052165">
    <property type="entry name" value="Membrane_assoc_protease"/>
</dbReference>
<evidence type="ECO:0000256" key="2">
    <source>
        <dbReference type="ARBA" id="ARBA00022692"/>
    </source>
</evidence>
<feature type="domain" description="NfeD-like C-terminal" evidence="6">
    <location>
        <begin position="94"/>
        <end position="147"/>
    </location>
</feature>
<keyword evidence="8" id="KW-1185">Reference proteome</keyword>
<dbReference type="InterPro" id="IPR002810">
    <property type="entry name" value="NfeD-like_C"/>
</dbReference>
<evidence type="ECO:0000313" key="8">
    <source>
        <dbReference type="Proteomes" id="UP000569732"/>
    </source>
</evidence>
<feature type="transmembrane region" description="Helical" evidence="5">
    <location>
        <begin position="31"/>
        <end position="49"/>
    </location>
</feature>
<keyword evidence="3 5" id="KW-1133">Transmembrane helix</keyword>
<reference evidence="7 8" key="1">
    <citation type="submission" date="2020-07" db="EMBL/GenBank/DDBJ databases">
        <title>Endozoicomonas sp. nov., isolated from sediment.</title>
        <authorList>
            <person name="Gu T."/>
        </authorList>
    </citation>
    <scope>NUCLEOTIDE SEQUENCE [LARGE SCALE GENOMIC DNA]</scope>
    <source>
        <strain evidence="7 8">SM1973</strain>
    </source>
</reference>
<sequence length="150" mass="16865">MLELVEALNFWFWFGLGFLLLAAEVFGTGGYFLWVGIAAIVVGVIKWLVPEFSWQWQLLVFAILSVVTALGWWRFLKVNPQSTEQPLLNQRGQQHVGRITTLVDAVSSGRGRVRLDDSYWQVSGEEMPAGTQVKVVGIDNLVLKVERVST</sequence>
<feature type="transmembrane region" description="Helical" evidence="5">
    <location>
        <begin position="56"/>
        <end position="75"/>
    </location>
</feature>
<dbReference type="Gene3D" id="2.40.50.140">
    <property type="entry name" value="Nucleic acid-binding proteins"/>
    <property type="match status" value="1"/>
</dbReference>
<dbReference type="AlphaFoldDB" id="A0A853IGE4"/>
<dbReference type="Pfam" id="PF01957">
    <property type="entry name" value="NfeD"/>
    <property type="match status" value="1"/>
</dbReference>
<dbReference type="SUPFAM" id="SSF103473">
    <property type="entry name" value="MFS general substrate transporter"/>
    <property type="match status" value="1"/>
</dbReference>
<dbReference type="PANTHER" id="PTHR33507:SF3">
    <property type="entry name" value="INNER MEMBRANE PROTEIN YBBJ"/>
    <property type="match status" value="1"/>
</dbReference>
<protein>
    <submittedName>
        <fullName evidence="7">NfeD family protein</fullName>
    </submittedName>
</protein>
<gene>
    <name evidence="7" type="ORF">H0A36_11405</name>
</gene>
<dbReference type="Proteomes" id="UP000569732">
    <property type="component" value="Unassembled WGS sequence"/>
</dbReference>
<dbReference type="GO" id="GO:0005886">
    <property type="term" value="C:plasma membrane"/>
    <property type="evidence" value="ECO:0007669"/>
    <property type="project" value="TreeGrafter"/>
</dbReference>
<comment type="subcellular location">
    <subcellularLocation>
        <location evidence="1">Membrane</location>
        <topology evidence="1">Multi-pass membrane protein</topology>
    </subcellularLocation>
</comment>
<evidence type="ECO:0000259" key="6">
    <source>
        <dbReference type="Pfam" id="PF01957"/>
    </source>
</evidence>
<feature type="transmembrane region" description="Helical" evidence="5">
    <location>
        <begin position="7"/>
        <end position="25"/>
    </location>
</feature>
<comment type="caution">
    <text evidence="7">The sequence shown here is derived from an EMBL/GenBank/DDBJ whole genome shotgun (WGS) entry which is preliminary data.</text>
</comment>
<dbReference type="InterPro" id="IPR036259">
    <property type="entry name" value="MFS_trans_sf"/>
</dbReference>
<organism evidence="7 8">
    <name type="scientific">Spartinivicinus marinus</name>
    <dbReference type="NCBI Taxonomy" id="2994442"/>
    <lineage>
        <taxon>Bacteria</taxon>
        <taxon>Pseudomonadati</taxon>
        <taxon>Pseudomonadota</taxon>
        <taxon>Gammaproteobacteria</taxon>
        <taxon>Oceanospirillales</taxon>
        <taxon>Zooshikellaceae</taxon>
        <taxon>Spartinivicinus</taxon>
    </lineage>
</organism>
<name>A0A853IGE4_9GAMM</name>
<evidence type="ECO:0000256" key="3">
    <source>
        <dbReference type="ARBA" id="ARBA00022989"/>
    </source>
</evidence>
<dbReference type="PANTHER" id="PTHR33507">
    <property type="entry name" value="INNER MEMBRANE PROTEIN YBBJ"/>
    <property type="match status" value="1"/>
</dbReference>
<dbReference type="SUPFAM" id="SSF141322">
    <property type="entry name" value="NfeD domain-like"/>
    <property type="match status" value="1"/>
</dbReference>
<keyword evidence="4 5" id="KW-0472">Membrane</keyword>
<keyword evidence="2 5" id="KW-0812">Transmembrane</keyword>
<proteinExistence type="predicted"/>
<evidence type="ECO:0000313" key="7">
    <source>
        <dbReference type="EMBL" id="NYZ66616.1"/>
    </source>
</evidence>
<evidence type="ECO:0000256" key="1">
    <source>
        <dbReference type="ARBA" id="ARBA00004141"/>
    </source>
</evidence>
<evidence type="ECO:0000256" key="4">
    <source>
        <dbReference type="ARBA" id="ARBA00023136"/>
    </source>
</evidence>
<dbReference type="InterPro" id="IPR012340">
    <property type="entry name" value="NA-bd_OB-fold"/>
</dbReference>
<evidence type="ECO:0000256" key="5">
    <source>
        <dbReference type="SAM" id="Phobius"/>
    </source>
</evidence>
<dbReference type="EMBL" id="JACCKB010000015">
    <property type="protein sequence ID" value="NYZ66616.1"/>
    <property type="molecule type" value="Genomic_DNA"/>
</dbReference>
<dbReference type="RefSeq" id="WP_180568645.1">
    <property type="nucleotide sequence ID" value="NZ_JACCKB010000015.1"/>
</dbReference>
<accession>A0A853IGE4</accession>